<dbReference type="Gene3D" id="1.20.1730.10">
    <property type="entry name" value="Sodium/glucose cotransporter"/>
    <property type="match status" value="1"/>
</dbReference>
<feature type="transmembrane region" description="Helical" evidence="8">
    <location>
        <begin position="306"/>
        <end position="326"/>
    </location>
</feature>
<organism evidence="9 10">
    <name type="scientific">Bionectria ochroleuca</name>
    <name type="common">Gliocladium roseum</name>
    <dbReference type="NCBI Taxonomy" id="29856"/>
    <lineage>
        <taxon>Eukaryota</taxon>
        <taxon>Fungi</taxon>
        <taxon>Dikarya</taxon>
        <taxon>Ascomycota</taxon>
        <taxon>Pezizomycotina</taxon>
        <taxon>Sordariomycetes</taxon>
        <taxon>Hypocreomycetidae</taxon>
        <taxon>Hypocreales</taxon>
        <taxon>Bionectriaceae</taxon>
        <taxon>Clonostachys</taxon>
    </lineage>
</organism>
<dbReference type="PANTHER" id="PTHR46154:SF1">
    <property type="entry name" value="ACTIVE TRANSPORTER, PUTATIVE (AFU_ORTHOLOGUE AFUA_1G17570)-RELATED"/>
    <property type="match status" value="1"/>
</dbReference>
<keyword evidence="3 8" id="KW-0812">Transmembrane</keyword>
<gene>
    <name evidence="9" type="ORF">CLO192961_LOCUS305546</name>
</gene>
<evidence type="ECO:0000256" key="3">
    <source>
        <dbReference type="ARBA" id="ARBA00022692"/>
    </source>
</evidence>
<dbReference type="InterPro" id="IPR031155">
    <property type="entry name" value="DUR"/>
</dbReference>
<evidence type="ECO:0000256" key="5">
    <source>
        <dbReference type="ARBA" id="ARBA00023136"/>
    </source>
</evidence>
<dbReference type="EMBL" id="CABFNS010000833">
    <property type="protein sequence ID" value="VUC31549.1"/>
    <property type="molecule type" value="Genomic_DNA"/>
</dbReference>
<feature type="transmembrane region" description="Helical" evidence="8">
    <location>
        <begin position="20"/>
        <end position="44"/>
    </location>
</feature>
<evidence type="ECO:0000256" key="2">
    <source>
        <dbReference type="ARBA" id="ARBA00006434"/>
    </source>
</evidence>
<evidence type="ECO:0000313" key="10">
    <source>
        <dbReference type="Proteomes" id="UP000766486"/>
    </source>
</evidence>
<feature type="transmembrane region" description="Helical" evidence="8">
    <location>
        <begin position="410"/>
        <end position="434"/>
    </location>
</feature>
<evidence type="ECO:0000256" key="1">
    <source>
        <dbReference type="ARBA" id="ARBA00004141"/>
    </source>
</evidence>
<feature type="transmembrane region" description="Helical" evidence="8">
    <location>
        <begin position="506"/>
        <end position="527"/>
    </location>
</feature>
<feature type="transmembrane region" description="Helical" evidence="8">
    <location>
        <begin position="141"/>
        <end position="163"/>
    </location>
</feature>
<comment type="similarity">
    <text evidence="2 6">Belongs to the sodium:solute symporter (SSF) (TC 2.A.21) family.</text>
</comment>
<feature type="transmembrane region" description="Helical" evidence="8">
    <location>
        <begin position="100"/>
        <end position="120"/>
    </location>
</feature>
<dbReference type="Proteomes" id="UP000766486">
    <property type="component" value="Unassembled WGS sequence"/>
</dbReference>
<dbReference type="InterPro" id="IPR001734">
    <property type="entry name" value="Na/solute_symporter"/>
</dbReference>
<accession>A0ABY6ULM4</accession>
<feature type="transmembrane region" description="Helical" evidence="8">
    <location>
        <begin position="623"/>
        <end position="644"/>
    </location>
</feature>
<feature type="transmembrane region" description="Helical" evidence="8">
    <location>
        <begin position="380"/>
        <end position="398"/>
    </location>
</feature>
<proteinExistence type="inferred from homology"/>
<comment type="caution">
    <text evidence="9">The sequence shown here is derived from an EMBL/GenBank/DDBJ whole genome shotgun (WGS) entry which is preliminary data.</text>
</comment>
<protein>
    <recommendedName>
        <fullName evidence="11">Urea active transporter</fullName>
    </recommendedName>
</protein>
<evidence type="ECO:0000256" key="6">
    <source>
        <dbReference type="RuleBase" id="RU362091"/>
    </source>
</evidence>
<name>A0ABY6ULM4_BIOOC</name>
<sequence length="669" mass="72119">MATFARAGDEGVIASPLPQVVGYVLVVVIGLLFAFVMIGITALLKRTQGEDNSKIETFMVADRKVGTGLVASAVVSSWLWSTALLSCVLVTYSYGVSGAFWYGAGCSPMIAAFAYLGIICKKRIPEAHTVLEVIRLRYGTLAHISFGFLAVVNNLFNTINMILGASSVISFLTGMHIMSSTFLVPVGVVLYTLFGGIKATFLTDYIHTTIIVILCLYLTIKTFQHDSVGSIGGLYDLVVAAQDDHKIAGNYQESILTMTSKEGINFAIILLVSNFGCVIQMDTGYFIKAFAASPSSVVPGYIAGSISYFSIPWCLGTVLGLVAIGLEGSPSFPTYPRGMISEEVTTGLVLPYAAMAVAGTGGAVAVLLMTFMAITSTLSAQVIAVSSIFSFDFYRTYVNTEARSSDLIRWSRFGVVLFGIVSAGLTAACHYGGIDMAWTLYTIGIVVCPGTFPTVFAILWRRQSKVAAIGSSYLGIITGIAVWLGTAYRFGGEISIATTGLTLPCMYGTVASMFSPLLFTIIILYFWPAQDDWETLEEHKLAVADDSESGGVSANEAEETPKNAGPSKQDSSISVVAESNADVQQRRWTRQAMIWAVATFLGHWVLWPLPIYAANYIFSKTFFTAWVVVSIIWLWASSITVSVWPLWSGREQLIGVCRALFKSRSSSAT</sequence>
<keyword evidence="4 8" id="KW-1133">Transmembrane helix</keyword>
<feature type="transmembrane region" description="Helical" evidence="8">
    <location>
        <begin position="440"/>
        <end position="459"/>
    </location>
</feature>
<dbReference type="CDD" id="cd11476">
    <property type="entry name" value="SLC5sbd_DUR3"/>
    <property type="match status" value="1"/>
</dbReference>
<keyword evidence="5 8" id="KW-0472">Membrane</keyword>
<comment type="subcellular location">
    <subcellularLocation>
        <location evidence="1">Membrane</location>
        <topology evidence="1">Multi-pass membrane protein</topology>
    </subcellularLocation>
</comment>
<evidence type="ECO:0000313" key="9">
    <source>
        <dbReference type="EMBL" id="VUC31549.1"/>
    </source>
</evidence>
<dbReference type="InterPro" id="IPR038377">
    <property type="entry name" value="Na/Glc_symporter_sf"/>
</dbReference>
<evidence type="ECO:0000256" key="8">
    <source>
        <dbReference type="SAM" id="Phobius"/>
    </source>
</evidence>
<feature type="transmembrane region" description="Helical" evidence="8">
    <location>
        <begin position="169"/>
        <end position="194"/>
    </location>
</feature>
<evidence type="ECO:0000256" key="4">
    <source>
        <dbReference type="ARBA" id="ARBA00022989"/>
    </source>
</evidence>
<reference evidence="9 10" key="1">
    <citation type="submission" date="2019-06" db="EMBL/GenBank/DDBJ databases">
        <authorList>
            <person name="Broberg M."/>
        </authorList>
    </citation>
    <scope>NUCLEOTIDE SEQUENCE [LARGE SCALE GENOMIC DNA]</scope>
</reference>
<dbReference type="PROSITE" id="PS50283">
    <property type="entry name" value="NA_SOLUT_SYMP_3"/>
    <property type="match status" value="1"/>
</dbReference>
<feature type="transmembrane region" description="Helical" evidence="8">
    <location>
        <begin position="201"/>
        <end position="220"/>
    </location>
</feature>
<feature type="region of interest" description="Disordered" evidence="7">
    <location>
        <begin position="547"/>
        <end position="574"/>
    </location>
</feature>
<feature type="transmembrane region" description="Helical" evidence="8">
    <location>
        <begin position="65"/>
        <end position="94"/>
    </location>
</feature>
<evidence type="ECO:0008006" key="11">
    <source>
        <dbReference type="Google" id="ProtNLM"/>
    </source>
</evidence>
<keyword evidence="10" id="KW-1185">Reference proteome</keyword>
<feature type="transmembrane region" description="Helical" evidence="8">
    <location>
        <begin position="347"/>
        <end position="374"/>
    </location>
</feature>
<feature type="transmembrane region" description="Helical" evidence="8">
    <location>
        <begin position="466"/>
        <end position="486"/>
    </location>
</feature>
<dbReference type="PANTHER" id="PTHR46154">
    <property type="match status" value="1"/>
</dbReference>
<evidence type="ECO:0000256" key="7">
    <source>
        <dbReference type="SAM" id="MobiDB-lite"/>
    </source>
</evidence>
<feature type="transmembrane region" description="Helical" evidence="8">
    <location>
        <begin position="594"/>
        <end position="617"/>
    </location>
</feature>
<dbReference type="Pfam" id="PF00474">
    <property type="entry name" value="SSF"/>
    <property type="match status" value="1"/>
</dbReference>